<proteinExistence type="predicted"/>
<evidence type="ECO:0000313" key="1">
    <source>
        <dbReference type="EMBL" id="SOY47770.1"/>
    </source>
</evidence>
<protein>
    <submittedName>
        <fullName evidence="1">Uncharacterized protein</fullName>
    </submittedName>
</protein>
<dbReference type="Proteomes" id="UP000256297">
    <property type="component" value="Chromosome CBM2589_b"/>
</dbReference>
<comment type="caution">
    <text evidence="1">The sequence shown here is derived from an EMBL/GenBank/DDBJ whole genome shotgun (WGS) entry which is preliminary data.</text>
</comment>
<reference evidence="1 2" key="1">
    <citation type="submission" date="2018-01" db="EMBL/GenBank/DDBJ databases">
        <authorList>
            <person name="Clerissi C."/>
        </authorList>
    </citation>
    <scope>NUCLEOTIDE SEQUENCE [LARGE SCALE GENOMIC DNA]</scope>
    <source>
        <strain evidence="1">Cupriavidus taiwanensis STM 3521</strain>
    </source>
</reference>
<sequence>MVLVCSPLPRVGEGPGPGVALAEASGLDKTTGLCEGRDAGKNRWLRFLWFLASPPLTPALSP</sequence>
<dbReference type="EMBL" id="OFSP01000013">
    <property type="protein sequence ID" value="SOY47770.1"/>
    <property type="molecule type" value="Genomic_DNA"/>
</dbReference>
<evidence type="ECO:0000313" key="2">
    <source>
        <dbReference type="Proteomes" id="UP000256297"/>
    </source>
</evidence>
<gene>
    <name evidence="1" type="ORF">CBM2589_B200104</name>
</gene>
<name>A0A975WY49_9BURK</name>
<dbReference type="AlphaFoldDB" id="A0A975WY49"/>
<accession>A0A975WY49</accession>
<organism evidence="1 2">
    <name type="scientific">Cupriavidus taiwanensis</name>
    <dbReference type="NCBI Taxonomy" id="164546"/>
    <lineage>
        <taxon>Bacteria</taxon>
        <taxon>Pseudomonadati</taxon>
        <taxon>Pseudomonadota</taxon>
        <taxon>Betaproteobacteria</taxon>
        <taxon>Burkholderiales</taxon>
        <taxon>Burkholderiaceae</taxon>
        <taxon>Cupriavidus</taxon>
    </lineage>
</organism>